<dbReference type="GO" id="GO:1900181">
    <property type="term" value="P:negative regulation of protein localization to nucleus"/>
    <property type="evidence" value="ECO:0007669"/>
    <property type="project" value="Ensembl"/>
</dbReference>
<dbReference type="Pfam" id="PF01044">
    <property type="entry name" value="Vinculin"/>
    <property type="match status" value="1"/>
</dbReference>
<keyword evidence="9" id="KW-0965">Cell junction</keyword>
<evidence type="ECO:0000256" key="2">
    <source>
        <dbReference type="ARBA" id="ARBA00004245"/>
    </source>
</evidence>
<dbReference type="GeneTree" id="ENSGT01030000234543"/>
<dbReference type="GO" id="GO:0015629">
    <property type="term" value="C:actin cytoskeleton"/>
    <property type="evidence" value="ECO:0007669"/>
    <property type="project" value="InterPro"/>
</dbReference>
<evidence type="ECO:0000313" key="15">
    <source>
        <dbReference type="Ensembl" id="ENSABRP00000025623.1"/>
    </source>
</evidence>
<dbReference type="GO" id="GO:0014704">
    <property type="term" value="C:intercalated disc"/>
    <property type="evidence" value="ECO:0007669"/>
    <property type="project" value="Ensembl"/>
</dbReference>
<dbReference type="GO" id="GO:2001241">
    <property type="term" value="P:positive regulation of extrinsic apoptotic signaling pathway in absence of ligand"/>
    <property type="evidence" value="ECO:0007669"/>
    <property type="project" value="Ensembl"/>
</dbReference>
<dbReference type="GO" id="GO:0008013">
    <property type="term" value="F:beta-catenin binding"/>
    <property type="evidence" value="ECO:0007669"/>
    <property type="project" value="Ensembl"/>
</dbReference>
<dbReference type="SUPFAM" id="SSF47220">
    <property type="entry name" value="alpha-catenin/vinculin-like"/>
    <property type="match status" value="4"/>
</dbReference>
<evidence type="ECO:0000256" key="6">
    <source>
        <dbReference type="ARBA" id="ARBA00022475"/>
    </source>
</evidence>
<comment type="subcellular location">
    <subcellularLocation>
        <location evidence="4">Cell junction</location>
        <location evidence="4">Adherens junction</location>
    </subcellularLocation>
    <subcellularLocation>
        <location evidence="3">Cell membrane</location>
        <topology evidence="3">Peripheral membrane protein</topology>
        <orientation evidence="3">Cytoplasmic side</orientation>
    </subcellularLocation>
    <subcellularLocation>
        <location evidence="2">Cytoplasm</location>
        <location evidence="2">Cytoskeleton</location>
    </subcellularLocation>
    <subcellularLocation>
        <location evidence="1">Nucleus</location>
    </subcellularLocation>
</comment>
<name>A0A8B9CUH5_9AVES</name>
<feature type="compositionally biased region" description="Pro residues" evidence="14">
    <location>
        <begin position="74"/>
        <end position="89"/>
    </location>
</feature>
<dbReference type="GO" id="GO:0007163">
    <property type="term" value="P:establishment or maintenance of cell polarity"/>
    <property type="evidence" value="ECO:0007669"/>
    <property type="project" value="Ensembl"/>
</dbReference>
<dbReference type="PANTHER" id="PTHR18914">
    <property type="entry name" value="ALPHA CATENIN"/>
    <property type="match status" value="1"/>
</dbReference>
<evidence type="ECO:0000256" key="5">
    <source>
        <dbReference type="ARBA" id="ARBA00008376"/>
    </source>
</evidence>
<dbReference type="GO" id="GO:0005794">
    <property type="term" value="C:Golgi apparatus"/>
    <property type="evidence" value="ECO:0007669"/>
    <property type="project" value="Ensembl"/>
</dbReference>
<dbReference type="GO" id="GO:0051015">
    <property type="term" value="F:actin filament binding"/>
    <property type="evidence" value="ECO:0007669"/>
    <property type="project" value="Ensembl"/>
</dbReference>
<reference evidence="15" key="1">
    <citation type="submission" date="2025-08" db="UniProtKB">
        <authorList>
            <consortium name="Ensembl"/>
        </authorList>
    </citation>
    <scope>IDENTIFICATION</scope>
</reference>
<evidence type="ECO:0000256" key="11">
    <source>
        <dbReference type="ARBA" id="ARBA00023212"/>
    </source>
</evidence>
<dbReference type="FunFam" id="1.20.120.230:FF:000006">
    <property type="entry name" value="Catenin alpha 1"/>
    <property type="match status" value="1"/>
</dbReference>
<dbReference type="GO" id="GO:0005634">
    <property type="term" value="C:nucleus"/>
    <property type="evidence" value="ECO:0007669"/>
    <property type="project" value="UniProtKB-SubCell"/>
</dbReference>
<keyword evidence="12" id="KW-0539">Nucleus</keyword>
<dbReference type="InterPro" id="IPR036723">
    <property type="entry name" value="Alpha-catenin/vinculin-like_sf"/>
</dbReference>
<feature type="region of interest" description="Disordered" evidence="14">
    <location>
        <begin position="1020"/>
        <end position="1049"/>
    </location>
</feature>
<dbReference type="GO" id="GO:0007224">
    <property type="term" value="P:smoothened signaling pathway"/>
    <property type="evidence" value="ECO:0007669"/>
    <property type="project" value="Ensembl"/>
</dbReference>
<dbReference type="GO" id="GO:0030027">
    <property type="term" value="C:lamellipodium"/>
    <property type="evidence" value="ECO:0007669"/>
    <property type="project" value="Ensembl"/>
</dbReference>
<organism evidence="15 16">
    <name type="scientific">Anser brachyrhynchus</name>
    <name type="common">Pink-footed goose</name>
    <dbReference type="NCBI Taxonomy" id="132585"/>
    <lineage>
        <taxon>Eukaryota</taxon>
        <taxon>Metazoa</taxon>
        <taxon>Chordata</taxon>
        <taxon>Craniata</taxon>
        <taxon>Vertebrata</taxon>
        <taxon>Euteleostomi</taxon>
        <taxon>Archelosauria</taxon>
        <taxon>Archosauria</taxon>
        <taxon>Dinosauria</taxon>
        <taxon>Saurischia</taxon>
        <taxon>Theropoda</taxon>
        <taxon>Coelurosauria</taxon>
        <taxon>Aves</taxon>
        <taxon>Neognathae</taxon>
        <taxon>Galloanserae</taxon>
        <taxon>Anseriformes</taxon>
        <taxon>Anatidae</taxon>
        <taxon>Anserinae</taxon>
        <taxon>Anser</taxon>
    </lineage>
</organism>
<protein>
    <recommendedName>
        <fullName evidence="13">Catenin alpha-1</fullName>
    </recommendedName>
</protein>
<proteinExistence type="inferred from homology"/>
<dbReference type="PROSITE" id="PS00663">
    <property type="entry name" value="VINCULIN_1"/>
    <property type="match status" value="1"/>
</dbReference>
<dbReference type="GO" id="GO:0090136">
    <property type="term" value="P:epithelial cell-cell adhesion"/>
    <property type="evidence" value="ECO:0007669"/>
    <property type="project" value="Ensembl"/>
</dbReference>
<dbReference type="GO" id="GO:0007229">
    <property type="term" value="P:integrin-mediated signaling pathway"/>
    <property type="evidence" value="ECO:0007669"/>
    <property type="project" value="Ensembl"/>
</dbReference>
<dbReference type="Gene3D" id="1.20.120.230">
    <property type="entry name" value="Alpha-catenin/vinculin-like"/>
    <property type="match status" value="5"/>
</dbReference>
<keyword evidence="16" id="KW-1185">Reference proteome</keyword>
<keyword evidence="8" id="KW-0130">Cell adhesion</keyword>
<dbReference type="PANTHER" id="PTHR18914:SF24">
    <property type="entry name" value="CATENIN ALPHA-1"/>
    <property type="match status" value="1"/>
</dbReference>
<dbReference type="Proteomes" id="UP000694426">
    <property type="component" value="Unplaced"/>
</dbReference>
<dbReference type="GO" id="GO:0008104">
    <property type="term" value="P:intracellular protein localization"/>
    <property type="evidence" value="ECO:0007669"/>
    <property type="project" value="Ensembl"/>
</dbReference>
<evidence type="ECO:0000256" key="9">
    <source>
        <dbReference type="ARBA" id="ARBA00022949"/>
    </source>
</evidence>
<dbReference type="GO" id="GO:2001045">
    <property type="term" value="P:negative regulation of integrin-mediated signaling pathway"/>
    <property type="evidence" value="ECO:0007669"/>
    <property type="project" value="Ensembl"/>
</dbReference>
<dbReference type="InterPro" id="IPR001033">
    <property type="entry name" value="Alpha_catenin"/>
</dbReference>
<keyword evidence="11" id="KW-0206">Cytoskeleton</keyword>
<evidence type="ECO:0000256" key="12">
    <source>
        <dbReference type="ARBA" id="ARBA00023242"/>
    </source>
</evidence>
<evidence type="ECO:0000256" key="4">
    <source>
        <dbReference type="ARBA" id="ARBA00004536"/>
    </source>
</evidence>
<evidence type="ECO:0000256" key="3">
    <source>
        <dbReference type="ARBA" id="ARBA00004413"/>
    </source>
</evidence>
<sequence>MFSNWSDCVVPTQLIANLEIFDTPTEFRLKTLIPPQDRGASFRASPPGQPGGAGPAAGPDPRGWTRGGRGEPGAPRPPPGPCPGLPQPSPGRGRRGGGAAGSGRAGPGGAGRGAAAGGAGRAQCLRGTAAGGGRDKAAGGRRGARVRGGALRQLPEMTAVTAGNVNFKWDPKSLEIRTLAVERLLEPLVTQVTTLVNTSNKGPSNKKRGRSKKAHVLAASVEQATENFLDKGDKIAKESQFLKEELVAAVEDVRKQGDLMKSASGEFADDPCSSVKRGNMVRAARALLSAVTRLLILADMADVYKLLVQLKVVEEGILKLRNAGTEQDLGIQYKALKPEVDKLNIMAAKRQQELKDVGHRDQMAAARGILQKNVPILYTASQACLQHPDVAAYKANRDLIYKQLQQAVTGISNAAQATASDDAAQQQGGGGELAYALNNFDKQIIVDPSTFSEERFRPSLEERLESIISGAALMADSSCTRDDRRERIVAECNAVRQALQDLLSEYMGNAGRKERSDALNSAIDKMTKKTRDLRRQLRKAVMDHVSDSFLETNVPLLVLIEAAKNGNEKEVKEYAQVFREHANKLIEVANLACSISNNEEGVKLVRMSASQLEALCPQVINAALALAAKPQSKLAQENMELFKEQWEKQVRVLTDAVDDITSIDDFLAVSENHILEDVNKCVIALQEKDVDGLDRTAGAIRGRAARVIHVVTSEMDNYEPGVYTEKVLEATKLLSNTVMPRFTEQVEAAVEALSSDPAQPMDENEFIDASRLVYDGIRDIRKAVLMIRTPEELDDSDFETEDFDVRSRTSIQTEDDQLIAGQSARAIMAQLPQEQKAKIAEQVASFQEEKSKLDAEVSKWDDSGNDIIVLAKQMCMIMMEMTDFTRGKGPLKNTSDVISAAKKIAEAGSRMDKLGRTIADHCPDSACKQDLLAYLQRIALYCHQLNICSKVKAEVQNLGGELVVSGVDSAMSLIQAAKNLMNAVVQTVKASYVASTKYQKSQGMASLNLPAVSWKMKAPEKKPLVKREKQDETQTKIKRASQKKHVNPVQALSEFKAMESI</sequence>
<dbReference type="GO" id="GO:2000146">
    <property type="term" value="P:negative regulation of cell motility"/>
    <property type="evidence" value="ECO:0007669"/>
    <property type="project" value="Ensembl"/>
</dbReference>
<dbReference type="GO" id="GO:0007405">
    <property type="term" value="P:neuroblast proliferation"/>
    <property type="evidence" value="ECO:0007669"/>
    <property type="project" value="Ensembl"/>
</dbReference>
<dbReference type="GO" id="GO:0045296">
    <property type="term" value="F:cadherin binding"/>
    <property type="evidence" value="ECO:0007669"/>
    <property type="project" value="Ensembl"/>
</dbReference>
<dbReference type="GO" id="GO:0097192">
    <property type="term" value="P:extrinsic apoptotic signaling pathway in absence of ligand"/>
    <property type="evidence" value="ECO:0007669"/>
    <property type="project" value="Ensembl"/>
</dbReference>
<evidence type="ECO:0000256" key="1">
    <source>
        <dbReference type="ARBA" id="ARBA00004123"/>
    </source>
</evidence>
<evidence type="ECO:0000313" key="16">
    <source>
        <dbReference type="Proteomes" id="UP000694426"/>
    </source>
</evidence>
<feature type="compositionally biased region" description="Gly residues" evidence="14">
    <location>
        <begin position="96"/>
        <end position="120"/>
    </location>
</feature>
<dbReference type="FunFam" id="1.20.120.230:FF:000007">
    <property type="entry name" value="Catenin alpha 1"/>
    <property type="match status" value="1"/>
</dbReference>
<dbReference type="GO" id="GO:0016477">
    <property type="term" value="P:cell migration"/>
    <property type="evidence" value="ECO:0007669"/>
    <property type="project" value="TreeGrafter"/>
</dbReference>
<dbReference type="GO" id="GO:0042802">
    <property type="term" value="F:identical protein binding"/>
    <property type="evidence" value="ECO:0007669"/>
    <property type="project" value="Ensembl"/>
</dbReference>
<dbReference type="Gene3D" id="6.10.250.2510">
    <property type="match status" value="1"/>
</dbReference>
<dbReference type="GO" id="GO:0016342">
    <property type="term" value="C:catenin complex"/>
    <property type="evidence" value="ECO:0007669"/>
    <property type="project" value="Ensembl"/>
</dbReference>
<feature type="compositionally biased region" description="Basic residues" evidence="14">
    <location>
        <begin position="1036"/>
        <end position="1046"/>
    </location>
</feature>
<evidence type="ECO:0000256" key="14">
    <source>
        <dbReference type="SAM" id="MobiDB-lite"/>
    </source>
</evidence>
<dbReference type="GO" id="GO:0045880">
    <property type="term" value="P:positive regulation of smoothened signaling pathway"/>
    <property type="evidence" value="ECO:0007669"/>
    <property type="project" value="Ensembl"/>
</dbReference>
<dbReference type="AlphaFoldDB" id="A0A8B9CUH5"/>
<dbReference type="GO" id="GO:0007406">
    <property type="term" value="P:negative regulation of neuroblast proliferation"/>
    <property type="evidence" value="ECO:0007669"/>
    <property type="project" value="Ensembl"/>
</dbReference>
<evidence type="ECO:0000256" key="13">
    <source>
        <dbReference type="ARBA" id="ARBA00044775"/>
    </source>
</evidence>
<dbReference type="PRINTS" id="PR00805">
    <property type="entry name" value="ALPHACATENIN"/>
</dbReference>
<keyword evidence="6" id="KW-1003">Cell membrane</keyword>
<reference evidence="15" key="2">
    <citation type="submission" date="2025-09" db="UniProtKB">
        <authorList>
            <consortium name="Ensembl"/>
        </authorList>
    </citation>
    <scope>IDENTIFICATION</scope>
</reference>
<dbReference type="InterPro" id="IPR006077">
    <property type="entry name" value="Vinculin/catenin"/>
</dbReference>
<dbReference type="GO" id="GO:2001240">
    <property type="term" value="P:negative regulation of extrinsic apoptotic signaling pathway in absence of ligand"/>
    <property type="evidence" value="ECO:0007669"/>
    <property type="project" value="Ensembl"/>
</dbReference>
<dbReference type="InterPro" id="IPR000633">
    <property type="entry name" value="Vinculin_CS"/>
</dbReference>
<dbReference type="GO" id="GO:0017166">
    <property type="term" value="F:vinculin binding"/>
    <property type="evidence" value="ECO:0007669"/>
    <property type="project" value="Ensembl"/>
</dbReference>
<feature type="compositionally biased region" description="Basic and acidic residues" evidence="14">
    <location>
        <begin position="1020"/>
        <end position="1035"/>
    </location>
</feature>
<dbReference type="GO" id="GO:0045295">
    <property type="term" value="F:gamma-catenin binding"/>
    <property type="evidence" value="ECO:0007669"/>
    <property type="project" value="Ensembl"/>
</dbReference>
<accession>A0A8B9CUH5</accession>
<dbReference type="GO" id="GO:0005198">
    <property type="term" value="F:structural molecule activity"/>
    <property type="evidence" value="ECO:0007669"/>
    <property type="project" value="InterPro"/>
</dbReference>
<dbReference type="Ensembl" id="ENSABRT00000035858.1">
    <property type="protein sequence ID" value="ENSABRP00000025623.1"/>
    <property type="gene ID" value="ENSABRG00000021462.1"/>
</dbReference>
<comment type="similarity">
    <text evidence="5">Belongs to the vinculin/alpha-catenin family.</text>
</comment>
<evidence type="ECO:0000256" key="10">
    <source>
        <dbReference type="ARBA" id="ARBA00023136"/>
    </source>
</evidence>
<dbReference type="FunFam" id="1.20.120.230:FF:000011">
    <property type="entry name" value="Catenin alpha 1"/>
    <property type="match status" value="1"/>
</dbReference>
<dbReference type="GO" id="GO:0005915">
    <property type="term" value="C:zonula adherens"/>
    <property type="evidence" value="ECO:0007669"/>
    <property type="project" value="Ensembl"/>
</dbReference>
<dbReference type="GO" id="GO:0071681">
    <property type="term" value="P:cellular response to indole-3-methanol"/>
    <property type="evidence" value="ECO:0007669"/>
    <property type="project" value="Ensembl"/>
</dbReference>
<keyword evidence="10" id="KW-0472">Membrane</keyword>
<dbReference type="FunFam" id="1.20.120.230:FF:000008">
    <property type="entry name" value="Catenin alpha 1"/>
    <property type="match status" value="1"/>
</dbReference>
<dbReference type="GO" id="GO:0043297">
    <property type="term" value="P:apical junction assembly"/>
    <property type="evidence" value="ECO:0007669"/>
    <property type="project" value="Ensembl"/>
</dbReference>
<evidence type="ECO:0000256" key="7">
    <source>
        <dbReference type="ARBA" id="ARBA00022490"/>
    </source>
</evidence>
<keyword evidence="7" id="KW-0963">Cytoplasm</keyword>
<dbReference type="FunFam" id="1.20.120.230:FF:000012">
    <property type="entry name" value="Catenin alpha-2 isoform 1"/>
    <property type="match status" value="1"/>
</dbReference>
<dbReference type="GO" id="GO:0016600">
    <property type="term" value="C:flotillin complex"/>
    <property type="evidence" value="ECO:0007669"/>
    <property type="project" value="Ensembl"/>
</dbReference>
<gene>
    <name evidence="15" type="primary">CTNNA1</name>
</gene>
<evidence type="ECO:0000256" key="8">
    <source>
        <dbReference type="ARBA" id="ARBA00022889"/>
    </source>
</evidence>
<feature type="region of interest" description="Disordered" evidence="14">
    <location>
        <begin position="36"/>
        <end position="150"/>
    </location>
</feature>